<gene>
    <name evidence="2" type="ORF">PDE001_LOCUS12369</name>
</gene>
<evidence type="ECO:0000313" key="2">
    <source>
        <dbReference type="EMBL" id="CAI5747470.1"/>
    </source>
</evidence>
<keyword evidence="3" id="KW-1185">Reference proteome</keyword>
<evidence type="ECO:0000313" key="3">
    <source>
        <dbReference type="Proteomes" id="UP001162029"/>
    </source>
</evidence>
<reference evidence="2" key="1">
    <citation type="submission" date="2022-12" db="EMBL/GenBank/DDBJ databases">
        <authorList>
            <person name="Webb A."/>
        </authorList>
    </citation>
    <scope>NUCLEOTIDE SEQUENCE</scope>
    <source>
        <strain evidence="2">Pd1</strain>
    </source>
</reference>
<dbReference type="AlphaFoldDB" id="A0AAV0VE71"/>
<comment type="caution">
    <text evidence="2">The sequence shown here is derived from an EMBL/GenBank/DDBJ whole genome shotgun (WGS) entry which is preliminary data.</text>
</comment>
<feature type="region of interest" description="Disordered" evidence="1">
    <location>
        <begin position="43"/>
        <end position="75"/>
    </location>
</feature>
<sequence length="139" mass="14910">MPIPSDAGLGSKEDDARLNERITKARSELSELHKIIAKDDRKLCDSKGPAARTRSRTVSTNQHDAKGDPVGQRPALLDADHHTSWKLCSVSGEQACPAFARGRYGALRPHAIGGALGRTAQVAGRGEGNSRSCTLIEQR</sequence>
<accession>A0AAV0VE71</accession>
<proteinExistence type="predicted"/>
<name>A0AAV0VE71_9STRA</name>
<dbReference type="EMBL" id="CANTFM010002693">
    <property type="protein sequence ID" value="CAI5747470.1"/>
    <property type="molecule type" value="Genomic_DNA"/>
</dbReference>
<evidence type="ECO:0000256" key="1">
    <source>
        <dbReference type="SAM" id="MobiDB-lite"/>
    </source>
</evidence>
<dbReference type="Proteomes" id="UP001162029">
    <property type="component" value="Unassembled WGS sequence"/>
</dbReference>
<organism evidence="2 3">
    <name type="scientific">Peronospora destructor</name>
    <dbReference type="NCBI Taxonomy" id="86335"/>
    <lineage>
        <taxon>Eukaryota</taxon>
        <taxon>Sar</taxon>
        <taxon>Stramenopiles</taxon>
        <taxon>Oomycota</taxon>
        <taxon>Peronosporomycetes</taxon>
        <taxon>Peronosporales</taxon>
        <taxon>Peronosporaceae</taxon>
        <taxon>Peronospora</taxon>
    </lineage>
</organism>
<protein>
    <submittedName>
        <fullName evidence="2">Uncharacterized protein</fullName>
    </submittedName>
</protein>